<accession>A0ACB9C306</accession>
<dbReference type="Proteomes" id="UP001055879">
    <property type="component" value="Linkage Group LG05"/>
</dbReference>
<keyword evidence="2" id="KW-1185">Reference proteome</keyword>
<reference evidence="1 2" key="2">
    <citation type="journal article" date="2022" name="Mol. Ecol. Resour.">
        <title>The genomes of chicory, endive, great burdock and yacon provide insights into Asteraceae paleo-polyploidization history and plant inulin production.</title>
        <authorList>
            <person name="Fan W."/>
            <person name="Wang S."/>
            <person name="Wang H."/>
            <person name="Wang A."/>
            <person name="Jiang F."/>
            <person name="Liu H."/>
            <person name="Zhao H."/>
            <person name="Xu D."/>
            <person name="Zhang Y."/>
        </authorList>
    </citation>
    <scope>NUCLEOTIDE SEQUENCE [LARGE SCALE GENOMIC DNA]</scope>
    <source>
        <strain evidence="2">cv. Niubang</strain>
    </source>
</reference>
<gene>
    <name evidence="1" type="ORF">L6452_17243</name>
</gene>
<comment type="caution">
    <text evidence="1">The sequence shown here is derived from an EMBL/GenBank/DDBJ whole genome shotgun (WGS) entry which is preliminary data.</text>
</comment>
<evidence type="ECO:0000313" key="2">
    <source>
        <dbReference type="Proteomes" id="UP001055879"/>
    </source>
</evidence>
<name>A0ACB9C306_ARCLA</name>
<sequence length="212" mass="23602">MANRLSGSVMGIPISTRGLLLSKPYEPHFPLSTSKIKGIERKDSFSVRIRSHAGAIASILFMTTERLGFCSEKSLQTYSTTGELLKFQYKVSIPLEKLKGVGESMNSKKPSKKFVELATMDDFSFSKASASKSFTDLGKKRVVVLDVEKANNDVLFQNKSGSETPIILSPQEAQADYESRLESLPLELLVWKLDAVVYCVLDHDIYKPIKMV</sequence>
<dbReference type="EMBL" id="CM042051">
    <property type="protein sequence ID" value="KAI3728605.1"/>
    <property type="molecule type" value="Genomic_DNA"/>
</dbReference>
<evidence type="ECO:0000313" key="1">
    <source>
        <dbReference type="EMBL" id="KAI3728605.1"/>
    </source>
</evidence>
<organism evidence="1 2">
    <name type="scientific">Arctium lappa</name>
    <name type="common">Greater burdock</name>
    <name type="synonym">Lappa major</name>
    <dbReference type="NCBI Taxonomy" id="4217"/>
    <lineage>
        <taxon>Eukaryota</taxon>
        <taxon>Viridiplantae</taxon>
        <taxon>Streptophyta</taxon>
        <taxon>Embryophyta</taxon>
        <taxon>Tracheophyta</taxon>
        <taxon>Spermatophyta</taxon>
        <taxon>Magnoliopsida</taxon>
        <taxon>eudicotyledons</taxon>
        <taxon>Gunneridae</taxon>
        <taxon>Pentapetalae</taxon>
        <taxon>asterids</taxon>
        <taxon>campanulids</taxon>
        <taxon>Asterales</taxon>
        <taxon>Asteraceae</taxon>
        <taxon>Carduoideae</taxon>
        <taxon>Cardueae</taxon>
        <taxon>Arctiinae</taxon>
        <taxon>Arctium</taxon>
    </lineage>
</organism>
<reference evidence="2" key="1">
    <citation type="journal article" date="2022" name="Mol. Ecol. Resour.">
        <title>The genomes of chicory, endive, great burdock and yacon provide insights into Asteraceae palaeo-polyploidization history and plant inulin production.</title>
        <authorList>
            <person name="Fan W."/>
            <person name="Wang S."/>
            <person name="Wang H."/>
            <person name="Wang A."/>
            <person name="Jiang F."/>
            <person name="Liu H."/>
            <person name="Zhao H."/>
            <person name="Xu D."/>
            <person name="Zhang Y."/>
        </authorList>
    </citation>
    <scope>NUCLEOTIDE SEQUENCE [LARGE SCALE GENOMIC DNA]</scope>
    <source>
        <strain evidence="2">cv. Niubang</strain>
    </source>
</reference>
<protein>
    <submittedName>
        <fullName evidence="1">Uncharacterized protein</fullName>
    </submittedName>
</protein>
<proteinExistence type="predicted"/>